<dbReference type="EMBL" id="PETS01000105">
    <property type="protein sequence ID" value="PIV50777.1"/>
    <property type="molecule type" value="Genomic_DNA"/>
</dbReference>
<dbReference type="PANTHER" id="PTHR30576">
    <property type="entry name" value="COLANIC BIOSYNTHESIS UDP-GLUCOSE LIPID CARRIER TRANSFERASE"/>
    <property type="match status" value="1"/>
</dbReference>
<dbReference type="Gene3D" id="3.40.50.720">
    <property type="entry name" value="NAD(P)-binding Rossmann-like Domain"/>
    <property type="match status" value="1"/>
</dbReference>
<comment type="subcellular location">
    <subcellularLocation>
        <location evidence="1">Membrane</location>
        <topology evidence="1">Multi-pass membrane protein</topology>
    </subcellularLocation>
</comment>
<keyword evidence="4 7" id="KW-0812">Transmembrane</keyword>
<keyword evidence="5 7" id="KW-1133">Transmembrane helix</keyword>
<evidence type="ECO:0000256" key="6">
    <source>
        <dbReference type="ARBA" id="ARBA00023136"/>
    </source>
</evidence>
<name>A0A2M7DLW2_9BACT</name>
<comment type="similarity">
    <text evidence="2">Belongs to the bacterial sugar transferase family.</text>
</comment>
<dbReference type="InterPro" id="IPR003362">
    <property type="entry name" value="Bact_transf"/>
</dbReference>
<protein>
    <submittedName>
        <fullName evidence="9">Sugar transferase</fullName>
    </submittedName>
</protein>
<dbReference type="GO" id="GO:0016020">
    <property type="term" value="C:membrane"/>
    <property type="evidence" value="ECO:0007669"/>
    <property type="project" value="UniProtKB-SubCell"/>
</dbReference>
<comment type="caution">
    <text evidence="9">The sequence shown here is derived from an EMBL/GenBank/DDBJ whole genome shotgun (WGS) entry which is preliminary data.</text>
</comment>
<keyword evidence="3 9" id="KW-0808">Transferase</keyword>
<organism evidence="9 10">
    <name type="scientific">Candidatus Falkowbacteria bacterium CG02_land_8_20_14_3_00_36_14</name>
    <dbReference type="NCBI Taxonomy" id="1974560"/>
    <lineage>
        <taxon>Bacteria</taxon>
        <taxon>Candidatus Falkowiibacteriota</taxon>
    </lineage>
</organism>
<dbReference type="AlphaFoldDB" id="A0A2M7DLW2"/>
<reference evidence="10" key="1">
    <citation type="submission" date="2017-09" db="EMBL/GenBank/DDBJ databases">
        <title>Depth-based differentiation of microbial function through sediment-hosted aquifers and enrichment of novel symbionts in the deep terrestrial subsurface.</title>
        <authorList>
            <person name="Probst A.J."/>
            <person name="Ladd B."/>
            <person name="Jarett J.K."/>
            <person name="Geller-Mcgrath D.E."/>
            <person name="Sieber C.M.K."/>
            <person name="Emerson J.B."/>
            <person name="Anantharaman K."/>
            <person name="Thomas B.C."/>
            <person name="Malmstrom R."/>
            <person name="Stieglmeier M."/>
            <person name="Klingl A."/>
            <person name="Woyke T."/>
            <person name="Ryan C.M."/>
            <person name="Banfield J.F."/>
        </authorList>
    </citation>
    <scope>NUCLEOTIDE SEQUENCE [LARGE SCALE GENOMIC DNA]</scope>
</reference>
<dbReference type="NCBIfam" id="TIGR03025">
    <property type="entry name" value="EPS_sugtrans"/>
    <property type="match status" value="1"/>
</dbReference>
<sequence>MNSKTKFKQVVILAGDIIILYFSLYITLLLRYWEMPAGHVWQNHFGPFSVIFVVWILIFYIARLYDLHSAVNNVKFFQLAFKSIGIAGLLSIAFFYLNPQIGVAPKTNLLIYVLIFATLFSLWRQTYNWLLKSHLPKNNIAIFGLNKMVKELAAVLMEKPHLGYKVSFIVDTGNNEIENYHNIPIIKTLDNLKNLIAADKISTIILTANPYESKDLREILFNCLSLKINYINLPNFYENITGRVLIEVINKMWFLENLSEGNKNWFDIFKRAYDVILALIILILTIIFWPLIGLFIKLESKGTIIFKQMRVGKNNKQFKIYKFRTMANTHNNFSPTINNDKRITKLGSFLRKTRIDEIPQIINILKGEMSFVGPRPERPELIKGLEDKIPFYRERMLVKPGVTGWDQISGEYHSPSPEDSIKKLQYDLFYIKNRSIYLDLSIILKTIATVLSRKGV</sequence>
<feature type="transmembrane region" description="Helical" evidence="7">
    <location>
        <begin position="109"/>
        <end position="127"/>
    </location>
</feature>
<dbReference type="Pfam" id="PF13727">
    <property type="entry name" value="CoA_binding_3"/>
    <property type="match status" value="1"/>
</dbReference>
<feature type="transmembrane region" description="Helical" evidence="7">
    <location>
        <begin position="77"/>
        <end position="97"/>
    </location>
</feature>
<evidence type="ECO:0000256" key="7">
    <source>
        <dbReference type="SAM" id="Phobius"/>
    </source>
</evidence>
<gene>
    <name evidence="9" type="ORF">COS18_04050</name>
</gene>
<evidence type="ECO:0000256" key="1">
    <source>
        <dbReference type="ARBA" id="ARBA00004141"/>
    </source>
</evidence>
<dbReference type="PANTHER" id="PTHR30576:SF0">
    <property type="entry name" value="UNDECAPRENYL-PHOSPHATE N-ACETYLGALACTOSAMINYL 1-PHOSPHATE TRANSFERASE-RELATED"/>
    <property type="match status" value="1"/>
</dbReference>
<dbReference type="Pfam" id="PF02397">
    <property type="entry name" value="Bac_transf"/>
    <property type="match status" value="1"/>
</dbReference>
<accession>A0A2M7DLW2</accession>
<evidence type="ECO:0000313" key="9">
    <source>
        <dbReference type="EMBL" id="PIV50777.1"/>
    </source>
</evidence>
<feature type="transmembrane region" description="Helical" evidence="7">
    <location>
        <begin position="275"/>
        <end position="296"/>
    </location>
</feature>
<feature type="transmembrane region" description="Helical" evidence="7">
    <location>
        <begin position="45"/>
        <end position="65"/>
    </location>
</feature>
<dbReference type="InterPro" id="IPR017475">
    <property type="entry name" value="EPS_sugar_tfrase"/>
</dbReference>
<evidence type="ECO:0000259" key="8">
    <source>
        <dbReference type="Pfam" id="PF02397"/>
    </source>
</evidence>
<evidence type="ECO:0000256" key="2">
    <source>
        <dbReference type="ARBA" id="ARBA00006464"/>
    </source>
</evidence>
<evidence type="ECO:0000256" key="4">
    <source>
        <dbReference type="ARBA" id="ARBA00022692"/>
    </source>
</evidence>
<proteinExistence type="inferred from homology"/>
<feature type="transmembrane region" description="Helical" evidence="7">
    <location>
        <begin position="12"/>
        <end position="33"/>
    </location>
</feature>
<feature type="domain" description="Bacterial sugar transferase" evidence="8">
    <location>
        <begin position="270"/>
        <end position="451"/>
    </location>
</feature>
<dbReference type="GO" id="GO:0016780">
    <property type="term" value="F:phosphotransferase activity, for other substituted phosphate groups"/>
    <property type="evidence" value="ECO:0007669"/>
    <property type="project" value="TreeGrafter"/>
</dbReference>
<dbReference type="Proteomes" id="UP000228896">
    <property type="component" value="Unassembled WGS sequence"/>
</dbReference>
<evidence type="ECO:0000313" key="10">
    <source>
        <dbReference type="Proteomes" id="UP000228896"/>
    </source>
</evidence>
<evidence type="ECO:0000256" key="3">
    <source>
        <dbReference type="ARBA" id="ARBA00022679"/>
    </source>
</evidence>
<evidence type="ECO:0000256" key="5">
    <source>
        <dbReference type="ARBA" id="ARBA00022989"/>
    </source>
</evidence>
<keyword evidence="6 7" id="KW-0472">Membrane</keyword>